<keyword evidence="1" id="KW-0732">Signal</keyword>
<evidence type="ECO:0008006" key="4">
    <source>
        <dbReference type="Google" id="ProtNLM"/>
    </source>
</evidence>
<accession>A0ABP6I9H3</accession>
<sequence length="83" mass="8861">MRARRLVAAVLMAGGLVAGVTSGPAVAATATVAQADPSWHLAGYYQYRNECVRTGFQAITSGGIVQDFKCELAGNRFALYLFY</sequence>
<evidence type="ECO:0000313" key="3">
    <source>
        <dbReference type="Proteomes" id="UP001500831"/>
    </source>
</evidence>
<name>A0ABP6I9H3_9ACTN</name>
<feature type="signal peptide" evidence="1">
    <location>
        <begin position="1"/>
        <end position="27"/>
    </location>
</feature>
<dbReference type="RefSeq" id="WP_344969444.1">
    <property type="nucleotide sequence ID" value="NZ_BAAAVI010000009.1"/>
</dbReference>
<feature type="chain" id="PRO_5046379275" description="Secreted protein" evidence="1">
    <location>
        <begin position="28"/>
        <end position="83"/>
    </location>
</feature>
<dbReference type="EMBL" id="BAAAVI010000009">
    <property type="protein sequence ID" value="GAA2858336.1"/>
    <property type="molecule type" value="Genomic_DNA"/>
</dbReference>
<proteinExistence type="predicted"/>
<evidence type="ECO:0000313" key="2">
    <source>
        <dbReference type="EMBL" id="GAA2858336.1"/>
    </source>
</evidence>
<protein>
    <recommendedName>
        <fullName evidence="4">Secreted protein</fullName>
    </recommendedName>
</protein>
<comment type="caution">
    <text evidence="2">The sequence shown here is derived from an EMBL/GenBank/DDBJ whole genome shotgun (WGS) entry which is preliminary data.</text>
</comment>
<evidence type="ECO:0000256" key="1">
    <source>
        <dbReference type="SAM" id="SignalP"/>
    </source>
</evidence>
<organism evidence="2 3">
    <name type="scientific">Streptosporangium fragile</name>
    <dbReference type="NCBI Taxonomy" id="46186"/>
    <lineage>
        <taxon>Bacteria</taxon>
        <taxon>Bacillati</taxon>
        <taxon>Actinomycetota</taxon>
        <taxon>Actinomycetes</taxon>
        <taxon>Streptosporangiales</taxon>
        <taxon>Streptosporangiaceae</taxon>
        <taxon>Streptosporangium</taxon>
    </lineage>
</organism>
<dbReference type="Proteomes" id="UP001500831">
    <property type="component" value="Unassembled WGS sequence"/>
</dbReference>
<keyword evidence="3" id="KW-1185">Reference proteome</keyword>
<gene>
    <name evidence="2" type="ORF">GCM10010517_16770</name>
</gene>
<reference evidence="3" key="1">
    <citation type="journal article" date="2019" name="Int. J. Syst. Evol. Microbiol.">
        <title>The Global Catalogue of Microorganisms (GCM) 10K type strain sequencing project: providing services to taxonomists for standard genome sequencing and annotation.</title>
        <authorList>
            <consortium name="The Broad Institute Genomics Platform"/>
            <consortium name="The Broad Institute Genome Sequencing Center for Infectious Disease"/>
            <person name="Wu L."/>
            <person name="Ma J."/>
        </authorList>
    </citation>
    <scope>NUCLEOTIDE SEQUENCE [LARGE SCALE GENOMIC DNA]</scope>
    <source>
        <strain evidence="3">JCM 6242</strain>
    </source>
</reference>